<evidence type="ECO:0000313" key="2">
    <source>
        <dbReference type="EMBL" id="HGZ43021.1"/>
    </source>
</evidence>
<feature type="signal peptide" evidence="1">
    <location>
        <begin position="1"/>
        <end position="24"/>
    </location>
</feature>
<sequence length="260" mass="27660">MMRAACAALAALAALAGACGAARAGSLCGSALALPALSPDATPRLVVAQRAITRAWGPSEDSTYIEVAVPEWRSEGWAAALSAVAPGAGQTYVGEGSGLWFALAEVAGWTARHVFRSEARELEEEAAAVAGVPADTGAAWSFARWAERTEGDASEIAALYDHDRDAFYARIANDPAYAAGWAGEAPRSAFRSLHGRSQRYEKRARYAGNALWLNHVVAAVDALRAARIHNLPLRENLRVRLRSGWRHGGPSVVAALERRF</sequence>
<dbReference type="EMBL" id="DSQF01000012">
    <property type="protein sequence ID" value="HGZ43021.1"/>
    <property type="molecule type" value="Genomic_DNA"/>
</dbReference>
<evidence type="ECO:0008006" key="3">
    <source>
        <dbReference type="Google" id="ProtNLM"/>
    </source>
</evidence>
<keyword evidence="1" id="KW-0732">Signal</keyword>
<accession>A0A832I1H1</accession>
<dbReference type="PROSITE" id="PS51257">
    <property type="entry name" value="PROKAR_LIPOPROTEIN"/>
    <property type="match status" value="1"/>
</dbReference>
<evidence type="ECO:0000256" key="1">
    <source>
        <dbReference type="SAM" id="SignalP"/>
    </source>
</evidence>
<feature type="chain" id="PRO_5032553450" description="DUF5683 domain-containing protein" evidence="1">
    <location>
        <begin position="25"/>
        <end position="260"/>
    </location>
</feature>
<dbReference type="AlphaFoldDB" id="A0A832I1H1"/>
<name>A0A832I1H1_UNCEI</name>
<gene>
    <name evidence="2" type="ORF">ENR23_06285</name>
</gene>
<reference evidence="2" key="1">
    <citation type="journal article" date="2020" name="mSystems">
        <title>Genome- and Community-Level Interaction Insights into Carbon Utilization and Element Cycling Functions of Hydrothermarchaeota in Hydrothermal Sediment.</title>
        <authorList>
            <person name="Zhou Z."/>
            <person name="Liu Y."/>
            <person name="Xu W."/>
            <person name="Pan J."/>
            <person name="Luo Z.H."/>
            <person name="Li M."/>
        </authorList>
    </citation>
    <scope>NUCLEOTIDE SEQUENCE [LARGE SCALE GENOMIC DNA]</scope>
    <source>
        <strain evidence="2">SpSt-381</strain>
    </source>
</reference>
<proteinExistence type="predicted"/>
<protein>
    <recommendedName>
        <fullName evidence="3">DUF5683 domain-containing protein</fullName>
    </recommendedName>
</protein>
<comment type="caution">
    <text evidence="2">The sequence shown here is derived from an EMBL/GenBank/DDBJ whole genome shotgun (WGS) entry which is preliminary data.</text>
</comment>
<organism evidence="2">
    <name type="scientific">Eiseniibacteriota bacterium</name>
    <dbReference type="NCBI Taxonomy" id="2212470"/>
    <lineage>
        <taxon>Bacteria</taxon>
        <taxon>Candidatus Eiseniibacteriota</taxon>
    </lineage>
</organism>